<proteinExistence type="predicted"/>
<gene>
    <name evidence="1" type="ORF">IWX46DRAFT_630380</name>
</gene>
<evidence type="ECO:0000313" key="2">
    <source>
        <dbReference type="Proteomes" id="UP001365128"/>
    </source>
</evidence>
<dbReference type="EMBL" id="JBBPDW010000048">
    <property type="protein sequence ID" value="KAK7532762.1"/>
    <property type="molecule type" value="Genomic_DNA"/>
</dbReference>
<keyword evidence="2" id="KW-1185">Reference proteome</keyword>
<comment type="caution">
    <text evidence="1">The sequence shown here is derived from an EMBL/GenBank/DDBJ whole genome shotgun (WGS) entry which is preliminary data.</text>
</comment>
<organism evidence="1 2">
    <name type="scientific">Phyllosticta citricarpa</name>
    <dbReference type="NCBI Taxonomy" id="55181"/>
    <lineage>
        <taxon>Eukaryota</taxon>
        <taxon>Fungi</taxon>
        <taxon>Dikarya</taxon>
        <taxon>Ascomycota</taxon>
        <taxon>Pezizomycotina</taxon>
        <taxon>Dothideomycetes</taxon>
        <taxon>Dothideomycetes incertae sedis</taxon>
        <taxon>Botryosphaeriales</taxon>
        <taxon>Phyllostictaceae</taxon>
        <taxon>Phyllosticta</taxon>
    </lineage>
</organism>
<evidence type="ECO:0000313" key="1">
    <source>
        <dbReference type="EMBL" id="KAK7532762.1"/>
    </source>
</evidence>
<sequence>MAVLDFLRPRLSPLRSGRSSGDMNAPAAAAAVTVAYRDHNGKRSREIFGACLGRIFRRHHHQGAVPGPGFSSVCIPAHDPSHNYGRSGLTKATGGMSWKEKKIIDFVIASSKAVTSASAGAGCVGFQDMGKVFGRRVNVRSMGRASGAEGVLTSGWLAHSVAASLRRVRWAVWAMVRSLMVERYLRRPGWSVRSLRLCRACAASLHFTNTTATSRCRGCTVLVKTDRHGVKRRSAVSGGQGSVWVVGGSRYPSYPIPLSGRWRELGVNGRHFGGTASRSACVTFNTLHGTRIATFSFALSLAAKFMLLKV</sequence>
<reference evidence="1 2" key="1">
    <citation type="submission" date="2024-04" db="EMBL/GenBank/DDBJ databases">
        <title>Phyllosticta paracitricarpa is synonymous to the EU quarantine fungus P. citricarpa based on phylogenomic analyses.</title>
        <authorList>
            <consortium name="Lawrence Berkeley National Laboratory"/>
            <person name="Van Ingen-Buijs V.A."/>
            <person name="Van Westerhoven A.C."/>
            <person name="Haridas S."/>
            <person name="Skiadas P."/>
            <person name="Martin F."/>
            <person name="Groenewald J.Z."/>
            <person name="Crous P.W."/>
            <person name="Seidl M.F."/>
        </authorList>
    </citation>
    <scope>NUCLEOTIDE SEQUENCE [LARGE SCALE GENOMIC DNA]</scope>
    <source>
        <strain evidence="1 2">CBS 122670</strain>
    </source>
</reference>
<accession>A0ABR1LBZ1</accession>
<name>A0ABR1LBZ1_9PEZI</name>
<protein>
    <submittedName>
        <fullName evidence="1">Uncharacterized protein</fullName>
    </submittedName>
</protein>
<dbReference type="Proteomes" id="UP001365128">
    <property type="component" value="Unassembled WGS sequence"/>
</dbReference>